<evidence type="ECO:0000313" key="2">
    <source>
        <dbReference type="EMBL" id="KAK0539209.1"/>
    </source>
</evidence>
<reference evidence="2" key="1">
    <citation type="journal article" date="2023" name="PhytoFront">
        <title>Draft Genome Resources of Seven Strains of Tilletia horrida, Causal Agent of Kernel Smut of Rice.</title>
        <authorList>
            <person name="Khanal S."/>
            <person name="Antony Babu S."/>
            <person name="Zhou X.G."/>
        </authorList>
    </citation>
    <scope>NUCLEOTIDE SEQUENCE</scope>
    <source>
        <strain evidence="2">TX3</strain>
    </source>
</reference>
<feature type="domain" description="Luciferase" evidence="1">
    <location>
        <begin position="211"/>
        <end position="307"/>
    </location>
</feature>
<comment type="caution">
    <text evidence="2">The sequence shown here is derived from an EMBL/GenBank/DDBJ whole genome shotgun (WGS) entry which is preliminary data.</text>
</comment>
<keyword evidence="3" id="KW-1185">Reference proteome</keyword>
<dbReference type="PANTHER" id="PTHR38695:SF1">
    <property type="entry name" value="AMINO ACID PERMEASE_ SLC12A DOMAIN-CONTAINING PROTEIN"/>
    <property type="match status" value="1"/>
</dbReference>
<dbReference type="PANTHER" id="PTHR38695">
    <property type="entry name" value="AMINO ACID PERMEASE_ SLC12A DOMAIN-CONTAINING PROTEIN"/>
    <property type="match status" value="1"/>
</dbReference>
<dbReference type="Pfam" id="PF17648">
    <property type="entry name" value="Luciferase"/>
    <property type="match status" value="1"/>
</dbReference>
<proteinExistence type="predicted"/>
<evidence type="ECO:0000259" key="1">
    <source>
        <dbReference type="Pfam" id="PF17648"/>
    </source>
</evidence>
<organism evidence="2 3">
    <name type="scientific">Tilletia horrida</name>
    <dbReference type="NCBI Taxonomy" id="155126"/>
    <lineage>
        <taxon>Eukaryota</taxon>
        <taxon>Fungi</taxon>
        <taxon>Dikarya</taxon>
        <taxon>Basidiomycota</taxon>
        <taxon>Ustilaginomycotina</taxon>
        <taxon>Exobasidiomycetes</taxon>
        <taxon>Tilletiales</taxon>
        <taxon>Tilletiaceae</taxon>
        <taxon>Tilletia</taxon>
    </lineage>
</organism>
<gene>
    <name evidence="2" type="ORF">OC842_001030</name>
</gene>
<protein>
    <recommendedName>
        <fullName evidence="1">Luciferase domain-containing protein</fullName>
    </recommendedName>
</protein>
<dbReference type="InterPro" id="IPR040841">
    <property type="entry name" value="Luciferase_dom"/>
</dbReference>
<evidence type="ECO:0000313" key="3">
    <source>
        <dbReference type="Proteomes" id="UP001176521"/>
    </source>
</evidence>
<dbReference type="AlphaFoldDB" id="A0AAN6JMA9"/>
<dbReference type="InterPro" id="IPR048273">
    <property type="entry name" value="Luciferase"/>
</dbReference>
<name>A0AAN6JMA9_9BASI</name>
<sequence length="319" mass="33551">MPSSSSSFSSHSGSLLSALDALKSLYTRAPTSAHLLLTFLASYTFTLARADYAKFIAIGNGGLLPYNALGWIMSLLMRPIVLSPARMINPNALPAPEPADTFLPADLPTRAAPRPTCYGIAPQRQLDGISPHKAAYTTALNDLLAELVSAEPDKVYLAPSSLEGGSIPALFCSACSSTSAGVAARGKGEGEGDGEARSPTAKLYLSGMPKGEFAHIHRHDGSVHVVLSPADARTALDKGWGQLHSLSGLAYRGFWLPSLLRTWRPPSAAFHSTPPRRALGPPPTYTFLYAPRSDAELETVKTLIRAAARFSAGVGGGAA</sequence>
<dbReference type="EMBL" id="JAPDMQ010000034">
    <property type="protein sequence ID" value="KAK0539209.1"/>
    <property type="molecule type" value="Genomic_DNA"/>
</dbReference>
<dbReference type="Proteomes" id="UP001176521">
    <property type="component" value="Unassembled WGS sequence"/>
</dbReference>
<accession>A0AAN6JMA9</accession>